<evidence type="ECO:0000256" key="7">
    <source>
        <dbReference type="SAM" id="Phobius"/>
    </source>
</evidence>
<reference evidence="9 10" key="1">
    <citation type="submission" date="2020-07" db="EMBL/GenBank/DDBJ databases">
        <title>Above-ground endophytic microbial communities from plants in different locations in the United States.</title>
        <authorList>
            <person name="Frank C."/>
        </authorList>
    </citation>
    <scope>NUCLEOTIDE SEQUENCE [LARGE SCALE GENOMIC DNA]</scope>
    <source>
        <strain evidence="9 10">WPL5_2</strain>
    </source>
</reference>
<evidence type="ECO:0000313" key="10">
    <source>
        <dbReference type="Proteomes" id="UP000590225"/>
    </source>
</evidence>
<evidence type="ECO:0000256" key="6">
    <source>
        <dbReference type="ARBA" id="ARBA00023136"/>
    </source>
</evidence>
<evidence type="ECO:0000313" key="9">
    <source>
        <dbReference type="EMBL" id="MBA8988893.1"/>
    </source>
</evidence>
<dbReference type="PANTHER" id="PTHR14969:SF62">
    <property type="entry name" value="DECAPRENYLPHOSPHORYL-5-PHOSPHORIBOSE PHOSPHATASE RV3807C-RELATED"/>
    <property type="match status" value="1"/>
</dbReference>
<name>A0AAW3T3R8_9MICO</name>
<comment type="caution">
    <text evidence="9">The sequence shown here is derived from an EMBL/GenBank/DDBJ whole genome shotgun (WGS) entry which is preliminary data.</text>
</comment>
<feature type="transmembrane region" description="Helical" evidence="7">
    <location>
        <begin position="159"/>
        <end position="179"/>
    </location>
</feature>
<dbReference type="RefSeq" id="WP_182514849.1">
    <property type="nucleotide sequence ID" value="NZ_JACGXP010000001.1"/>
</dbReference>
<keyword evidence="2" id="KW-1003">Cell membrane</keyword>
<dbReference type="PANTHER" id="PTHR14969">
    <property type="entry name" value="SPHINGOSINE-1-PHOSPHATE PHOSPHOHYDROLASE"/>
    <property type="match status" value="1"/>
</dbReference>
<feature type="transmembrane region" description="Helical" evidence="7">
    <location>
        <begin position="185"/>
        <end position="203"/>
    </location>
</feature>
<feature type="domain" description="Phosphatidic acid phosphatase type 2/haloperoxidase" evidence="8">
    <location>
        <begin position="92"/>
        <end position="200"/>
    </location>
</feature>
<evidence type="ECO:0000256" key="3">
    <source>
        <dbReference type="ARBA" id="ARBA00022692"/>
    </source>
</evidence>
<keyword evidence="3 7" id="KW-0812">Transmembrane</keyword>
<keyword evidence="4 9" id="KW-0378">Hydrolase</keyword>
<keyword evidence="6 7" id="KW-0472">Membrane</keyword>
<dbReference type="AlphaFoldDB" id="A0AAW3T3R8"/>
<accession>A0AAW3T3R8</accession>
<dbReference type="InterPro" id="IPR000326">
    <property type="entry name" value="PAP2/HPO"/>
</dbReference>
<feature type="transmembrane region" description="Helical" evidence="7">
    <location>
        <begin position="12"/>
        <end position="35"/>
    </location>
</feature>
<dbReference type="EC" id="3.6.1.27" evidence="9"/>
<dbReference type="SUPFAM" id="SSF48317">
    <property type="entry name" value="Acid phosphatase/Vanadium-dependent haloperoxidase"/>
    <property type="match status" value="1"/>
</dbReference>
<dbReference type="InterPro" id="IPR036938">
    <property type="entry name" value="PAP2/HPO_sf"/>
</dbReference>
<dbReference type="EMBL" id="JACGXP010000001">
    <property type="protein sequence ID" value="MBA8988893.1"/>
    <property type="molecule type" value="Genomic_DNA"/>
</dbReference>
<dbReference type="Pfam" id="PF01569">
    <property type="entry name" value="PAP2"/>
    <property type="match status" value="1"/>
</dbReference>
<evidence type="ECO:0000256" key="4">
    <source>
        <dbReference type="ARBA" id="ARBA00022801"/>
    </source>
</evidence>
<dbReference type="Gene3D" id="1.20.144.10">
    <property type="entry name" value="Phosphatidic acid phosphatase type 2/haloperoxidase"/>
    <property type="match status" value="1"/>
</dbReference>
<evidence type="ECO:0000256" key="1">
    <source>
        <dbReference type="ARBA" id="ARBA00004651"/>
    </source>
</evidence>
<feature type="transmembrane region" description="Helical" evidence="7">
    <location>
        <begin position="55"/>
        <end position="83"/>
    </location>
</feature>
<comment type="subcellular location">
    <subcellularLocation>
        <location evidence="1">Cell membrane</location>
        <topology evidence="1">Multi-pass membrane protein</topology>
    </subcellularLocation>
</comment>
<dbReference type="SMART" id="SM00014">
    <property type="entry name" value="acidPPc"/>
    <property type="match status" value="1"/>
</dbReference>
<protein>
    <submittedName>
        <fullName evidence="9">Undecaprenyl-diphosphatase</fullName>
        <ecNumber evidence="9">3.6.1.27</ecNumber>
    </submittedName>
</protein>
<gene>
    <name evidence="9" type="ORF">FHW23_000125</name>
</gene>
<evidence type="ECO:0000256" key="5">
    <source>
        <dbReference type="ARBA" id="ARBA00022989"/>
    </source>
</evidence>
<dbReference type="GO" id="GO:0005886">
    <property type="term" value="C:plasma membrane"/>
    <property type="evidence" value="ECO:0007669"/>
    <property type="project" value="UniProtKB-SubCell"/>
</dbReference>
<keyword evidence="5 7" id="KW-1133">Transmembrane helix</keyword>
<evidence type="ECO:0000259" key="8">
    <source>
        <dbReference type="SMART" id="SM00014"/>
    </source>
</evidence>
<sequence length="232" mass="23756">MWSDLVGRVRTPAVAGALVLGVVVLVTGWTLAAVPEVGLAELGVDRFLIAHVPPTGVAIATAVGMVLEPAGGFLLLVIVGLVVLLRGDLRRTGQFLVVAAVSWLSVEPVKLLVHRPRPVLPGIAVVHESWSYPSGHVALATAIVAGLVAVTAGRARAQVLAVGAVLVVAVAVSRLVLGVHHPSDVAAAVVWAGAVAVVVSALLPRLPAAGTTTARHRTDRQVRGVVLDGESR</sequence>
<dbReference type="GO" id="GO:0050380">
    <property type="term" value="F:undecaprenyl-diphosphatase activity"/>
    <property type="evidence" value="ECO:0007669"/>
    <property type="project" value="UniProtKB-EC"/>
</dbReference>
<organism evidence="9 10">
    <name type="scientific">Curtobacterium pusillum</name>
    <dbReference type="NCBI Taxonomy" id="69373"/>
    <lineage>
        <taxon>Bacteria</taxon>
        <taxon>Bacillati</taxon>
        <taxon>Actinomycetota</taxon>
        <taxon>Actinomycetes</taxon>
        <taxon>Micrococcales</taxon>
        <taxon>Microbacteriaceae</taxon>
        <taxon>Curtobacterium</taxon>
    </lineage>
</organism>
<evidence type="ECO:0000256" key="2">
    <source>
        <dbReference type="ARBA" id="ARBA00022475"/>
    </source>
</evidence>
<proteinExistence type="predicted"/>
<dbReference type="Proteomes" id="UP000590225">
    <property type="component" value="Unassembled WGS sequence"/>
</dbReference>